<feature type="region of interest" description="Disordered" evidence="1">
    <location>
        <begin position="108"/>
        <end position="128"/>
    </location>
</feature>
<protein>
    <submittedName>
        <fullName evidence="3">Uncharacterized protein</fullName>
    </submittedName>
</protein>
<reference evidence="3 4" key="1">
    <citation type="journal article" date="2009" name="Science">
        <title>Green evolution and dynamic adaptations revealed by genomes of the marine picoeukaryotes Micromonas.</title>
        <authorList>
            <person name="Worden A.Z."/>
            <person name="Lee J.H."/>
            <person name="Mock T."/>
            <person name="Rouze P."/>
            <person name="Simmons M.P."/>
            <person name="Aerts A.L."/>
            <person name="Allen A.E."/>
            <person name="Cuvelier M.L."/>
            <person name="Derelle E."/>
            <person name="Everett M.V."/>
            <person name="Foulon E."/>
            <person name="Grimwood J."/>
            <person name="Gundlach H."/>
            <person name="Henrissat B."/>
            <person name="Napoli C."/>
            <person name="McDonald S.M."/>
            <person name="Parker M.S."/>
            <person name="Rombauts S."/>
            <person name="Salamov A."/>
            <person name="Von Dassow P."/>
            <person name="Badger J.H."/>
            <person name="Coutinho P.M."/>
            <person name="Demir E."/>
            <person name="Dubchak I."/>
            <person name="Gentemann C."/>
            <person name="Eikrem W."/>
            <person name="Gready J.E."/>
            <person name="John U."/>
            <person name="Lanier W."/>
            <person name="Lindquist E.A."/>
            <person name="Lucas S."/>
            <person name="Mayer K.F."/>
            <person name="Moreau H."/>
            <person name="Not F."/>
            <person name="Otillar R."/>
            <person name="Panaud O."/>
            <person name="Pangilinan J."/>
            <person name="Paulsen I."/>
            <person name="Piegu B."/>
            <person name="Poliakov A."/>
            <person name="Robbens S."/>
            <person name="Schmutz J."/>
            <person name="Toulza E."/>
            <person name="Wyss T."/>
            <person name="Zelensky A."/>
            <person name="Zhou K."/>
            <person name="Armbrust E.V."/>
            <person name="Bhattacharya D."/>
            <person name="Goodenough U.W."/>
            <person name="Van de Peer Y."/>
            <person name="Grigoriev I.V."/>
        </authorList>
    </citation>
    <scope>NUCLEOTIDE SEQUENCE [LARGE SCALE GENOMIC DNA]</scope>
    <source>
        <strain evidence="4">RCC299 / NOUM17</strain>
    </source>
</reference>
<feature type="region of interest" description="Disordered" evidence="1">
    <location>
        <begin position="651"/>
        <end position="683"/>
    </location>
</feature>
<feature type="transmembrane region" description="Helical" evidence="2">
    <location>
        <begin position="53"/>
        <end position="76"/>
    </location>
</feature>
<dbReference type="OrthoDB" id="300641at2759"/>
<evidence type="ECO:0000256" key="2">
    <source>
        <dbReference type="SAM" id="Phobius"/>
    </source>
</evidence>
<keyword evidence="2" id="KW-1133">Transmembrane helix</keyword>
<name>C1E749_MICCC</name>
<dbReference type="RefSeq" id="XP_002502288.1">
    <property type="nucleotide sequence ID" value="XM_002502242.1"/>
</dbReference>
<keyword evidence="2" id="KW-0472">Membrane</keyword>
<dbReference type="eggNOG" id="ENOG502S8Q8">
    <property type="taxonomic scope" value="Eukaryota"/>
</dbReference>
<accession>C1E749</accession>
<dbReference type="Proteomes" id="UP000002009">
    <property type="component" value="Chromosome 5"/>
</dbReference>
<dbReference type="GeneID" id="8243575"/>
<gene>
    <name evidence="3" type="ORF">MICPUN_58885</name>
</gene>
<dbReference type="EMBL" id="CP001326">
    <property type="protein sequence ID" value="ACO63546.1"/>
    <property type="molecule type" value="Genomic_DNA"/>
</dbReference>
<sequence length="683" mass="73634">MHAEFLEILCRHEQRGPNLTDWAPQYVVQHPRRHTAETPLLKKEESSLSKRRFSLGFVGALLVAAVLGTVAVQHIAVPRQAPLSEASTGVVSTSTPRLHADVGATPSAIASAHESGEPEPLTDTLTSEEEEDFAFDEAHHFEDDDEEEAQSGLVAGLGSSIKSAASLGKCKDKKVSGCFIHKKKKCGWLWYDNGCSSCHAGYKKNGDWSCQKCGDKKEGCGGLWYDNGRCETCKPGYGKTSDTYCHKCYDKKVSGCLFHKKEGCGTLWYDNGKCETCMTDYKKKSDTVCEKCGDKNVAGCLLPEKDFCGSPPIIAYDNGKCHSCVPGCQKSSDKKSCNCQFWEDQWEQVKEDPLGYAEDRFDDIKEGVAELNEHIQDTIENLKNFFEGLECDVDMDVLKEMFNAFKDNVTPDFSSILDVFKGKQDDFVKGLGGPLCDFIWTMAIPQASLVLDAVNAVVEMVDKHCPALKIDTGNKVPTVTIGFTLDAGIDSGFQTASAGAEIGLGFTLRGDKICYVGGCVESGIKIQAVPDPPFGIDAGIAVTLFNDIGSVPGSSETISLGVGVDLPAPVNFGGNVAATMVSSGGKLIGVSVPLGVEPSAGPPDIEFSFAEGLCLTPVCVTTDGNHCSEQYTPVEENAKSVEEIFGAEAVAKYEEAKPPPPPPPPASKKKKSKKFKWGKIKWG</sequence>
<keyword evidence="4" id="KW-1185">Reference proteome</keyword>
<organism evidence="3 4">
    <name type="scientific">Micromonas commoda (strain RCC299 / NOUM17 / CCMP2709)</name>
    <name type="common">Picoplanktonic green alga</name>
    <dbReference type="NCBI Taxonomy" id="296587"/>
    <lineage>
        <taxon>Eukaryota</taxon>
        <taxon>Viridiplantae</taxon>
        <taxon>Chlorophyta</taxon>
        <taxon>Mamiellophyceae</taxon>
        <taxon>Mamiellales</taxon>
        <taxon>Mamiellaceae</taxon>
        <taxon>Micromonas</taxon>
    </lineage>
</organism>
<dbReference type="KEGG" id="mis:MICPUN_58885"/>
<evidence type="ECO:0000313" key="4">
    <source>
        <dbReference type="Proteomes" id="UP000002009"/>
    </source>
</evidence>
<feature type="compositionally biased region" description="Basic residues" evidence="1">
    <location>
        <begin position="667"/>
        <end position="683"/>
    </location>
</feature>
<proteinExistence type="predicted"/>
<dbReference type="AlphaFoldDB" id="C1E749"/>
<evidence type="ECO:0000313" key="3">
    <source>
        <dbReference type="EMBL" id="ACO63546.1"/>
    </source>
</evidence>
<keyword evidence="2" id="KW-0812">Transmembrane</keyword>
<dbReference type="InParanoid" id="C1E749"/>
<evidence type="ECO:0000256" key="1">
    <source>
        <dbReference type="SAM" id="MobiDB-lite"/>
    </source>
</evidence>